<gene>
    <name evidence="4" type="ORF">PR048_011764</name>
</gene>
<dbReference type="Proteomes" id="UP001159363">
    <property type="component" value="Chromosome X"/>
</dbReference>
<evidence type="ECO:0000313" key="5">
    <source>
        <dbReference type="Proteomes" id="UP001159363"/>
    </source>
</evidence>
<dbReference type="SUPFAM" id="SSF46689">
    <property type="entry name" value="Homeodomain-like"/>
    <property type="match status" value="1"/>
</dbReference>
<organism evidence="4 5">
    <name type="scientific">Dryococelus australis</name>
    <dbReference type="NCBI Taxonomy" id="614101"/>
    <lineage>
        <taxon>Eukaryota</taxon>
        <taxon>Metazoa</taxon>
        <taxon>Ecdysozoa</taxon>
        <taxon>Arthropoda</taxon>
        <taxon>Hexapoda</taxon>
        <taxon>Insecta</taxon>
        <taxon>Pterygota</taxon>
        <taxon>Neoptera</taxon>
        <taxon>Polyneoptera</taxon>
        <taxon>Phasmatodea</taxon>
        <taxon>Verophasmatodea</taxon>
        <taxon>Anareolatae</taxon>
        <taxon>Phasmatidae</taxon>
        <taxon>Eurycanthinae</taxon>
        <taxon>Dryococelus</taxon>
    </lineage>
</organism>
<dbReference type="Gene3D" id="1.10.10.60">
    <property type="entry name" value="Homeodomain-like"/>
    <property type="match status" value="1"/>
</dbReference>
<comment type="subcellular location">
    <subcellularLocation>
        <location evidence="1">Nucleus</location>
    </subcellularLocation>
</comment>
<comment type="caution">
    <text evidence="4">The sequence shown here is derived from an EMBL/GenBank/DDBJ whole genome shotgun (WGS) entry which is preliminary data.</text>
</comment>
<evidence type="ECO:0000256" key="1">
    <source>
        <dbReference type="ARBA" id="ARBA00004123"/>
    </source>
</evidence>
<sequence length="250" mass="28554">MCSSDTVKKRKIISLETKLEVIRRAYAHEGYRYISCTLGLICVSQIQLVVAETLFDVRYWNRSINKAVILAKALLNFDQLKNKYRESDTNFTASKGWFEKFVHRYNLNSIKKKGDAASVDKNTSGNFLAILEDTIAEEGYSLQVYDADETGDNRVQFSWSVEKNYALSLLKNSRGLNHLENVTVDKLTAEEIIENDEQCYATHEEEKLNPGENLTKDTAEFFTLVNKAFSVLDENDPNKEKRTAVIQGIK</sequence>
<dbReference type="InterPro" id="IPR009057">
    <property type="entry name" value="Homeodomain-like_sf"/>
</dbReference>
<dbReference type="Pfam" id="PF03221">
    <property type="entry name" value="HTH_Tnp_Tc5"/>
    <property type="match status" value="1"/>
</dbReference>
<evidence type="ECO:0000313" key="4">
    <source>
        <dbReference type="EMBL" id="KAJ8885566.1"/>
    </source>
</evidence>
<proteinExistence type="predicted"/>
<dbReference type="EMBL" id="JARBHB010000004">
    <property type="protein sequence ID" value="KAJ8885566.1"/>
    <property type="molecule type" value="Genomic_DNA"/>
</dbReference>
<dbReference type="InterPro" id="IPR006600">
    <property type="entry name" value="HTH_CenpB_DNA-bd_dom"/>
</dbReference>
<evidence type="ECO:0000259" key="3">
    <source>
        <dbReference type="Pfam" id="PF03221"/>
    </source>
</evidence>
<protein>
    <recommendedName>
        <fullName evidence="3">HTH CENPB-type domain-containing protein</fullName>
    </recommendedName>
</protein>
<reference evidence="4 5" key="1">
    <citation type="submission" date="2023-02" db="EMBL/GenBank/DDBJ databases">
        <title>LHISI_Scaffold_Assembly.</title>
        <authorList>
            <person name="Stuart O.P."/>
            <person name="Cleave R."/>
            <person name="Magrath M.J.L."/>
            <person name="Mikheyev A.S."/>
        </authorList>
    </citation>
    <scope>NUCLEOTIDE SEQUENCE [LARGE SCALE GENOMIC DNA]</scope>
    <source>
        <strain evidence="4">Daus_M_001</strain>
        <tissue evidence="4">Leg muscle</tissue>
    </source>
</reference>
<evidence type="ECO:0000256" key="2">
    <source>
        <dbReference type="ARBA" id="ARBA00023125"/>
    </source>
</evidence>
<keyword evidence="5" id="KW-1185">Reference proteome</keyword>
<feature type="domain" description="HTH CENPB-type" evidence="3">
    <location>
        <begin position="61"/>
        <end position="110"/>
    </location>
</feature>
<accession>A0ABQ9HMJ6</accession>
<name>A0ABQ9HMJ6_9NEOP</name>
<keyword evidence="2" id="KW-0238">DNA-binding</keyword>